<dbReference type="InterPro" id="IPR004792">
    <property type="entry name" value="BaiN-like"/>
</dbReference>
<dbReference type="SUPFAM" id="SSF160996">
    <property type="entry name" value="HI0933 insert domain-like"/>
    <property type="match status" value="1"/>
</dbReference>
<dbReference type="EMBL" id="JBHSWI010000001">
    <property type="protein sequence ID" value="MFC6646359.1"/>
    <property type="molecule type" value="Genomic_DNA"/>
</dbReference>
<keyword evidence="7" id="KW-1185">Reference proteome</keyword>
<proteinExistence type="predicted"/>
<dbReference type="InterPro" id="IPR036188">
    <property type="entry name" value="FAD/NAD-bd_sf"/>
</dbReference>
<dbReference type="Gene3D" id="3.50.50.60">
    <property type="entry name" value="FAD/NAD(P)-binding domain"/>
    <property type="match status" value="1"/>
</dbReference>
<evidence type="ECO:0000259" key="5">
    <source>
        <dbReference type="Pfam" id="PF22780"/>
    </source>
</evidence>
<organism evidence="6 7">
    <name type="scientific">Granulicella cerasi</name>
    <dbReference type="NCBI Taxonomy" id="741063"/>
    <lineage>
        <taxon>Bacteria</taxon>
        <taxon>Pseudomonadati</taxon>
        <taxon>Acidobacteriota</taxon>
        <taxon>Terriglobia</taxon>
        <taxon>Terriglobales</taxon>
        <taxon>Acidobacteriaceae</taxon>
        <taxon>Granulicella</taxon>
    </lineage>
</organism>
<keyword evidence="2" id="KW-0285">Flavoprotein</keyword>
<evidence type="ECO:0000259" key="4">
    <source>
        <dbReference type="Pfam" id="PF03486"/>
    </source>
</evidence>
<protein>
    <submittedName>
        <fullName evidence="6">NAD(P)/FAD-dependent oxidoreductase</fullName>
    </submittedName>
</protein>
<dbReference type="InterPro" id="IPR055178">
    <property type="entry name" value="RsdA/BaiN/AoA(So)-like_dom"/>
</dbReference>
<keyword evidence="3" id="KW-0274">FAD</keyword>
<evidence type="ECO:0000256" key="2">
    <source>
        <dbReference type="ARBA" id="ARBA00022630"/>
    </source>
</evidence>
<dbReference type="SUPFAM" id="SSF51905">
    <property type="entry name" value="FAD/NAD(P)-binding domain"/>
    <property type="match status" value="1"/>
</dbReference>
<accession>A0ABW1ZBA6</accession>
<dbReference type="InterPro" id="IPR057661">
    <property type="entry name" value="RsdA/BaiN/AoA(So)_Rossmann"/>
</dbReference>
<dbReference type="PRINTS" id="PR00368">
    <property type="entry name" value="FADPNR"/>
</dbReference>
<comment type="caution">
    <text evidence="6">The sequence shown here is derived from an EMBL/GenBank/DDBJ whole genome shotgun (WGS) entry which is preliminary data.</text>
</comment>
<evidence type="ECO:0000256" key="1">
    <source>
        <dbReference type="ARBA" id="ARBA00001974"/>
    </source>
</evidence>
<comment type="cofactor">
    <cofactor evidence="1">
        <name>FAD</name>
        <dbReference type="ChEBI" id="CHEBI:57692"/>
    </cofactor>
</comment>
<dbReference type="Pfam" id="PF03486">
    <property type="entry name" value="HI0933_like"/>
    <property type="match status" value="1"/>
</dbReference>
<dbReference type="Proteomes" id="UP001596391">
    <property type="component" value="Unassembled WGS sequence"/>
</dbReference>
<evidence type="ECO:0000313" key="6">
    <source>
        <dbReference type="EMBL" id="MFC6646359.1"/>
    </source>
</evidence>
<sequence>MTHWDAIVIGAGAAGMMCAFEAGRRGKRVLLLDHGEKPGRKILISGGGRANFTNTGTTAANYLSENPHFAKSALARFTPRDMIALVEKHGLRYHEKTLGQQFFDNSARELVTLLERECGDAGVITRCGVSILSVSKDGDDFVVESSQGTERARALVIATGGLSIPKLGATGFGYNLARQFGHSIIDTRAALVPLVFLPEDRDAWCDLTGTSAEVVVKVDAPSNKRNVKVPAFREKALITHRGLSGPAILQISSYWRPGQNISLDLAPGQEVFTPITQHNTPRDLSMLRAALRTALSQRLADRWLRLNEERIRFTNQALIEMEKELHAWAVRPAGDEGYEKAEVTAGGVDTNELNASTMESKRAPGLYFIGEVVDVTGWLGGYNFQWAWASAVAAGRSL</sequence>
<reference evidence="7" key="1">
    <citation type="journal article" date="2019" name="Int. J. Syst. Evol. Microbiol.">
        <title>The Global Catalogue of Microorganisms (GCM) 10K type strain sequencing project: providing services to taxonomists for standard genome sequencing and annotation.</title>
        <authorList>
            <consortium name="The Broad Institute Genomics Platform"/>
            <consortium name="The Broad Institute Genome Sequencing Center for Infectious Disease"/>
            <person name="Wu L."/>
            <person name="Ma J."/>
        </authorList>
    </citation>
    <scope>NUCLEOTIDE SEQUENCE [LARGE SCALE GENOMIC DNA]</scope>
    <source>
        <strain evidence="7">CGMCC 1.16026</strain>
    </source>
</reference>
<name>A0ABW1ZBA6_9BACT</name>
<dbReference type="Pfam" id="PF22780">
    <property type="entry name" value="HI0933_like_1st"/>
    <property type="match status" value="1"/>
</dbReference>
<dbReference type="Gene3D" id="1.10.8.260">
    <property type="entry name" value="HI0933 insert domain-like"/>
    <property type="match status" value="1"/>
</dbReference>
<dbReference type="PANTHER" id="PTHR42887">
    <property type="entry name" value="OS12G0638800 PROTEIN"/>
    <property type="match status" value="1"/>
</dbReference>
<evidence type="ECO:0000313" key="7">
    <source>
        <dbReference type="Proteomes" id="UP001596391"/>
    </source>
</evidence>
<dbReference type="PANTHER" id="PTHR42887:SF2">
    <property type="entry name" value="OS12G0638800 PROTEIN"/>
    <property type="match status" value="1"/>
</dbReference>
<evidence type="ECO:0000256" key="3">
    <source>
        <dbReference type="ARBA" id="ARBA00022827"/>
    </source>
</evidence>
<dbReference type="RefSeq" id="WP_263370033.1">
    <property type="nucleotide sequence ID" value="NZ_JAGSYD010000001.1"/>
</dbReference>
<feature type="domain" description="RsdA/BaiN/AoA(So)-like Rossmann fold-like" evidence="4">
    <location>
        <begin position="5"/>
        <end position="396"/>
    </location>
</feature>
<gene>
    <name evidence="6" type="ORF">ACFQBQ_12340</name>
</gene>
<feature type="domain" description="RsdA/BaiN/AoA(So)-like insert" evidence="5">
    <location>
        <begin position="188"/>
        <end position="343"/>
    </location>
</feature>
<dbReference type="PRINTS" id="PR00411">
    <property type="entry name" value="PNDRDTASEI"/>
</dbReference>
<dbReference type="NCBIfam" id="TIGR00275">
    <property type="entry name" value="aminoacetone oxidase family FAD-binding enzyme"/>
    <property type="match status" value="1"/>
</dbReference>
<dbReference type="InterPro" id="IPR023166">
    <property type="entry name" value="BaiN-like_dom_sf"/>
</dbReference>
<dbReference type="Gene3D" id="2.40.30.10">
    <property type="entry name" value="Translation factors"/>
    <property type="match status" value="1"/>
</dbReference>